<dbReference type="Pfam" id="PF25946">
    <property type="entry name" value="DUF7985"/>
    <property type="match status" value="1"/>
</dbReference>
<reference evidence="3" key="1">
    <citation type="submission" date="2016-10" db="EMBL/GenBank/DDBJ databases">
        <authorList>
            <person name="Varghese N."/>
            <person name="Submissions S."/>
        </authorList>
    </citation>
    <scope>NUCLEOTIDE SEQUENCE [LARGE SCALE GENOMIC DNA]</scope>
    <source>
        <strain evidence="3">CGMCC 1.10119</strain>
    </source>
</reference>
<keyword evidence="3" id="KW-1185">Reference proteome</keyword>
<sequence length="116" mass="12361">MGRALPLALFALVAVEPAFAQSTTNAICQTSKLPGIIEGFFQLTTGLGIVGLVIVWQADSLLELFTLNPKQKKGVKEHKRSALKSAVILLVLGSLYSVAGEIMNLPLADCVNLAPW</sequence>
<evidence type="ECO:0000313" key="3">
    <source>
        <dbReference type="Proteomes" id="UP000199451"/>
    </source>
</evidence>
<dbReference type="EMBL" id="FNHL01000004">
    <property type="protein sequence ID" value="SDM93840.1"/>
    <property type="molecule type" value="Genomic_DNA"/>
</dbReference>
<evidence type="ECO:0000256" key="1">
    <source>
        <dbReference type="SAM" id="Phobius"/>
    </source>
</evidence>
<dbReference type="STRING" id="660521.SAMN04487949_2913"/>
<dbReference type="Proteomes" id="UP000199451">
    <property type="component" value="Unassembled WGS sequence"/>
</dbReference>
<name>A0A1G9XAS0_9EURY</name>
<feature type="transmembrane region" description="Helical" evidence="1">
    <location>
        <begin position="39"/>
        <end position="62"/>
    </location>
</feature>
<dbReference type="InterPro" id="IPR058291">
    <property type="entry name" value="DUF7985"/>
</dbReference>
<organism evidence="2 3">
    <name type="scientific">Halogranum gelatinilyticum</name>
    <dbReference type="NCBI Taxonomy" id="660521"/>
    <lineage>
        <taxon>Archaea</taxon>
        <taxon>Methanobacteriati</taxon>
        <taxon>Methanobacteriota</taxon>
        <taxon>Stenosarchaea group</taxon>
        <taxon>Halobacteria</taxon>
        <taxon>Halobacteriales</taxon>
        <taxon>Haloferacaceae</taxon>
    </lineage>
</organism>
<protein>
    <submittedName>
        <fullName evidence="2">Uncharacterized protein</fullName>
    </submittedName>
</protein>
<accession>A0A1G9XAS0</accession>
<keyword evidence="1" id="KW-1133">Transmembrane helix</keyword>
<proteinExistence type="predicted"/>
<gene>
    <name evidence="2" type="ORF">SAMN04487949_2913</name>
</gene>
<keyword evidence="1" id="KW-0812">Transmembrane</keyword>
<evidence type="ECO:0000313" key="2">
    <source>
        <dbReference type="EMBL" id="SDM93840.1"/>
    </source>
</evidence>
<keyword evidence="1" id="KW-0472">Membrane</keyword>
<dbReference type="AlphaFoldDB" id="A0A1G9XAS0"/>
<feature type="transmembrane region" description="Helical" evidence="1">
    <location>
        <begin position="82"/>
        <end position="99"/>
    </location>
</feature>